<dbReference type="InterPro" id="IPR002156">
    <property type="entry name" value="RNaseH_domain"/>
</dbReference>
<dbReference type="GO" id="GO:0004523">
    <property type="term" value="F:RNA-DNA hybrid ribonuclease activity"/>
    <property type="evidence" value="ECO:0007669"/>
    <property type="project" value="InterPro"/>
</dbReference>
<evidence type="ECO:0000313" key="2">
    <source>
        <dbReference type="EMBL" id="HHR33380.1"/>
    </source>
</evidence>
<sequence>MWIVYTDGSFYDGLVSSAGIIKNVDKTVEEFQFFANSEKLAVHRNVSGEILSVMYSIYSAFKQNLLSVEIFHDYEGLNKWISGEWKAKTELTKFYVKFVEEYISKGMKIEFIKVRAHQNDALNNYVDKLAKEAITKKIIKGMYAKEFLKYIETLL</sequence>
<protein>
    <submittedName>
        <fullName evidence="2">Ribonuclease H</fullName>
    </submittedName>
</protein>
<dbReference type="InterPro" id="IPR036397">
    <property type="entry name" value="RNaseH_sf"/>
</dbReference>
<dbReference type="EMBL" id="DRXW01000025">
    <property type="protein sequence ID" value="HHR33380.1"/>
    <property type="molecule type" value="Genomic_DNA"/>
</dbReference>
<gene>
    <name evidence="2" type="ORF">ENM46_00350</name>
</gene>
<dbReference type="InterPro" id="IPR012337">
    <property type="entry name" value="RNaseH-like_sf"/>
</dbReference>
<feature type="domain" description="RNase H type-1" evidence="1">
    <location>
        <begin position="1"/>
        <end position="135"/>
    </location>
</feature>
<dbReference type="AlphaFoldDB" id="A0A7C5U3G0"/>
<dbReference type="SUPFAM" id="SSF53098">
    <property type="entry name" value="Ribonuclease H-like"/>
    <property type="match status" value="1"/>
</dbReference>
<name>A0A7C5U3G0_9BACT</name>
<dbReference type="Gene3D" id="3.30.420.10">
    <property type="entry name" value="Ribonuclease H-like superfamily/Ribonuclease H"/>
    <property type="match status" value="1"/>
</dbReference>
<proteinExistence type="predicted"/>
<reference evidence="2" key="1">
    <citation type="journal article" date="2020" name="mSystems">
        <title>Genome- and Community-Level Interaction Insights into Carbon Utilization and Element Cycling Functions of Hydrothermarchaeota in Hydrothermal Sediment.</title>
        <authorList>
            <person name="Zhou Z."/>
            <person name="Liu Y."/>
            <person name="Xu W."/>
            <person name="Pan J."/>
            <person name="Luo Z.H."/>
            <person name="Li M."/>
        </authorList>
    </citation>
    <scope>NUCLEOTIDE SEQUENCE [LARGE SCALE GENOMIC DNA]</scope>
    <source>
        <strain evidence="2">SpSt-1088</strain>
    </source>
</reference>
<comment type="caution">
    <text evidence="2">The sequence shown here is derived from an EMBL/GenBank/DDBJ whole genome shotgun (WGS) entry which is preliminary data.</text>
</comment>
<dbReference type="GO" id="GO:0003676">
    <property type="term" value="F:nucleic acid binding"/>
    <property type="evidence" value="ECO:0007669"/>
    <property type="project" value="InterPro"/>
</dbReference>
<organism evidence="2">
    <name type="scientific">Fervidobacterium nodosum</name>
    <dbReference type="NCBI Taxonomy" id="2424"/>
    <lineage>
        <taxon>Bacteria</taxon>
        <taxon>Thermotogati</taxon>
        <taxon>Thermotogota</taxon>
        <taxon>Thermotogae</taxon>
        <taxon>Thermotogales</taxon>
        <taxon>Fervidobacteriaceae</taxon>
        <taxon>Fervidobacterium</taxon>
    </lineage>
</organism>
<accession>A0A7C5U3G0</accession>
<evidence type="ECO:0000259" key="1">
    <source>
        <dbReference type="PROSITE" id="PS50879"/>
    </source>
</evidence>
<dbReference type="PROSITE" id="PS50879">
    <property type="entry name" value="RNASE_H_1"/>
    <property type="match status" value="1"/>
</dbReference>
<dbReference type="Pfam" id="PF00075">
    <property type="entry name" value="RNase_H"/>
    <property type="match status" value="1"/>
</dbReference>